<proteinExistence type="predicted"/>
<sequence length="723" mass="82041">MPIPDDLISNNIRNLPYYNAYLEMVTKHDRKVAAEKKGKKKTASKERNSKASVDKPPKPKPSKENLTKTTLPQAIGKGKVVKVRKAKSQFQLVDEPNEEPAHSEPKPKRIHQGKSDEDDMELAIQMSLESFQAQSQAYTGGMAIQEPIVEATRPLPVVEGKDAKTGARSDKTSSGGDMEVLQITKELEEDVGKQENIKEKTMELDQGQDGPEPGRTPKSPPPLVQEVMDEDQVGPDHGESHGALVGQDPKPTHVEFMADLYPKFINDKYTKDESEKPNAEVEVVSMVTVLIYQASSLVPPLSTLITVIDLSPPKLASSTTQAPVFTVTTATTTTPLPPPSQQQSLIESEVYILELRDFSHKIDEVVQEKVKEAVQITLQAPLRDCSKDMSKEDMKEMLHQRMFKNGSYKLVLEHIALYEALKENMEWAQRDEFLAEKDKSCKRRRDDQDPPPPPSETDLCKWRRHVTGTFGSSQRQASQSSAWKNSNTRDAPLSSSKQQFNPHVEQLVEDLPMPETANIPDSEDTDTSYLPKTKQKPECKALATMYQAPAENFLLEKIRDMRTFMHYKESGLALSISKIKDARYLDFGLEQLVPKHMWINDVCIYDISASYDFQLGIESYQKQLNLTKIKWDAKGYEYKHDYTFIDSPCAVVFPVGNNERKIMRFNEIYKFSDGMLTNIMEALDYRVKEFKVNWLNLCMNVKENQEKDKNRIKTGQKQEACRS</sequence>
<reference evidence="2" key="1">
    <citation type="journal article" date="2019" name="Sci. Rep.">
        <title>Draft genome of Tanacetum cinerariifolium, the natural source of mosquito coil.</title>
        <authorList>
            <person name="Yamashiro T."/>
            <person name="Shiraishi A."/>
            <person name="Satake H."/>
            <person name="Nakayama K."/>
        </authorList>
    </citation>
    <scope>NUCLEOTIDE SEQUENCE</scope>
</reference>
<feature type="region of interest" description="Disordered" evidence="1">
    <location>
        <begin position="155"/>
        <end position="225"/>
    </location>
</feature>
<evidence type="ECO:0000313" key="2">
    <source>
        <dbReference type="EMBL" id="GEU54546.1"/>
    </source>
</evidence>
<feature type="compositionally biased region" description="Basic and acidic residues" evidence="1">
    <location>
        <begin position="190"/>
        <end position="203"/>
    </location>
</feature>
<protein>
    <submittedName>
        <fullName evidence="2">Uncharacterized protein</fullName>
    </submittedName>
</protein>
<feature type="region of interest" description="Disordered" evidence="1">
    <location>
        <begin position="30"/>
        <end position="118"/>
    </location>
</feature>
<comment type="caution">
    <text evidence="2">The sequence shown here is derived from an EMBL/GenBank/DDBJ whole genome shotgun (WGS) entry which is preliminary data.</text>
</comment>
<feature type="compositionally biased region" description="Basic and acidic residues" evidence="1">
    <location>
        <begin position="439"/>
        <end position="448"/>
    </location>
</feature>
<feature type="compositionally biased region" description="Low complexity" evidence="1">
    <location>
        <begin position="472"/>
        <end position="482"/>
    </location>
</feature>
<dbReference type="PROSITE" id="PS50330">
    <property type="entry name" value="UIM"/>
    <property type="match status" value="1"/>
</dbReference>
<feature type="compositionally biased region" description="Basic and acidic residues" evidence="1">
    <location>
        <begin position="159"/>
        <end position="171"/>
    </location>
</feature>
<organism evidence="2">
    <name type="scientific">Tanacetum cinerariifolium</name>
    <name type="common">Dalmatian daisy</name>
    <name type="synonym">Chrysanthemum cinerariifolium</name>
    <dbReference type="NCBI Taxonomy" id="118510"/>
    <lineage>
        <taxon>Eukaryota</taxon>
        <taxon>Viridiplantae</taxon>
        <taxon>Streptophyta</taxon>
        <taxon>Embryophyta</taxon>
        <taxon>Tracheophyta</taxon>
        <taxon>Spermatophyta</taxon>
        <taxon>Magnoliopsida</taxon>
        <taxon>eudicotyledons</taxon>
        <taxon>Gunneridae</taxon>
        <taxon>Pentapetalae</taxon>
        <taxon>asterids</taxon>
        <taxon>campanulids</taxon>
        <taxon>Asterales</taxon>
        <taxon>Asteraceae</taxon>
        <taxon>Asteroideae</taxon>
        <taxon>Anthemideae</taxon>
        <taxon>Anthemidinae</taxon>
        <taxon>Tanacetum</taxon>
    </lineage>
</organism>
<feature type="compositionally biased region" description="Basic and acidic residues" evidence="1">
    <location>
        <begin position="43"/>
        <end position="66"/>
    </location>
</feature>
<dbReference type="AlphaFoldDB" id="A0A6L2KZ95"/>
<feature type="compositionally biased region" description="Polar residues" evidence="1">
    <location>
        <begin position="483"/>
        <end position="501"/>
    </location>
</feature>
<accession>A0A6L2KZ95</accession>
<dbReference type="EMBL" id="BKCJ010003348">
    <property type="protein sequence ID" value="GEU54546.1"/>
    <property type="molecule type" value="Genomic_DNA"/>
</dbReference>
<gene>
    <name evidence="2" type="ORF">Tci_026524</name>
</gene>
<name>A0A6L2KZ95_TANCI</name>
<dbReference type="InterPro" id="IPR003903">
    <property type="entry name" value="UIM_dom"/>
</dbReference>
<evidence type="ECO:0000256" key="1">
    <source>
        <dbReference type="SAM" id="MobiDB-lite"/>
    </source>
</evidence>
<feature type="region of interest" description="Disordered" evidence="1">
    <location>
        <begin position="439"/>
        <end position="531"/>
    </location>
</feature>